<dbReference type="SUPFAM" id="SSF48726">
    <property type="entry name" value="Immunoglobulin"/>
    <property type="match status" value="1"/>
</dbReference>
<dbReference type="Pfam" id="PF07686">
    <property type="entry name" value="V-set"/>
    <property type="match status" value="1"/>
</dbReference>
<sequence>MRWCLVEAVQLNEQFISVNTGENVTLSCKVEKSDTHVKVWYKQQLWQKPKEVVSKLDQKPPFILNASGISLSIERVAKEDEGMYFCGSAGSNTLNFSTATFLAVTGNRSDFLFPAFIVLNTRSLCSARSSLSSEQQISECCGSELLQDNPFLKSFTLIRPAAAVSVRSALLQAPLCMSSLRTSLTSTILELTTALWLLVGRSSLAMEQLLN</sequence>
<keyword evidence="4" id="KW-1185">Reference proteome</keyword>
<dbReference type="GO" id="GO:0050853">
    <property type="term" value="P:B cell receptor signaling pathway"/>
    <property type="evidence" value="ECO:0007669"/>
    <property type="project" value="TreeGrafter"/>
</dbReference>
<reference evidence="3 4" key="1">
    <citation type="submission" date="2020-10" db="EMBL/GenBank/DDBJ databases">
        <title>Pygocentrus nattereri (red-bellied piranha) genome, fPygNat1, primary haplotype.</title>
        <authorList>
            <person name="Myers G."/>
            <person name="Meyer A."/>
            <person name="Karagic N."/>
            <person name="Pippel M."/>
            <person name="Winkler S."/>
            <person name="Tracey A."/>
            <person name="Wood J."/>
            <person name="Formenti G."/>
            <person name="Howe K."/>
            <person name="Fedrigo O."/>
            <person name="Jarvis E.D."/>
        </authorList>
    </citation>
    <scope>NUCLEOTIDE SEQUENCE [LARGE SCALE GENOMIC DNA]</scope>
</reference>
<dbReference type="GO" id="GO:0009897">
    <property type="term" value="C:external side of plasma membrane"/>
    <property type="evidence" value="ECO:0007669"/>
    <property type="project" value="TreeGrafter"/>
</dbReference>
<dbReference type="AlphaFoldDB" id="A0AAR2L0S9"/>
<evidence type="ECO:0000259" key="2">
    <source>
        <dbReference type="PROSITE" id="PS50835"/>
    </source>
</evidence>
<dbReference type="InterPro" id="IPR013106">
    <property type="entry name" value="Ig_V-set"/>
</dbReference>
<dbReference type="InterPro" id="IPR007110">
    <property type="entry name" value="Ig-like_dom"/>
</dbReference>
<dbReference type="GO" id="GO:0030183">
    <property type="term" value="P:B cell differentiation"/>
    <property type="evidence" value="ECO:0007669"/>
    <property type="project" value="TreeGrafter"/>
</dbReference>
<proteinExistence type="predicted"/>
<dbReference type="GeneTree" id="ENSGT01120000272581"/>
<dbReference type="PROSITE" id="PS50835">
    <property type="entry name" value="IG_LIKE"/>
    <property type="match status" value="1"/>
</dbReference>
<dbReference type="PANTHER" id="PTHR14334">
    <property type="entry name" value="B-CELL ANTIGEN RECEPTOR COMPLEX-ASSOCIATED PROTEIN"/>
    <property type="match status" value="1"/>
</dbReference>
<dbReference type="CDD" id="cd00099">
    <property type="entry name" value="IgV"/>
    <property type="match status" value="1"/>
</dbReference>
<evidence type="ECO:0000313" key="3">
    <source>
        <dbReference type="Ensembl" id="ENSPNAP00000070120.1"/>
    </source>
</evidence>
<dbReference type="InterPro" id="IPR036179">
    <property type="entry name" value="Ig-like_dom_sf"/>
</dbReference>
<name>A0AAR2L0S9_PYGNA</name>
<dbReference type="SMART" id="SM00408">
    <property type="entry name" value="IGc2"/>
    <property type="match status" value="1"/>
</dbReference>
<dbReference type="Gene3D" id="2.60.40.10">
    <property type="entry name" value="Immunoglobulins"/>
    <property type="match status" value="1"/>
</dbReference>
<evidence type="ECO:0000313" key="4">
    <source>
        <dbReference type="Proteomes" id="UP001501920"/>
    </source>
</evidence>
<dbReference type="InterPro" id="IPR013783">
    <property type="entry name" value="Ig-like_fold"/>
</dbReference>
<feature type="domain" description="Ig-like" evidence="2">
    <location>
        <begin position="7"/>
        <end position="97"/>
    </location>
</feature>
<dbReference type="InterPro" id="IPR003599">
    <property type="entry name" value="Ig_sub"/>
</dbReference>
<organism evidence="3 4">
    <name type="scientific">Pygocentrus nattereri</name>
    <name type="common">Red-bellied piranha</name>
    <dbReference type="NCBI Taxonomy" id="42514"/>
    <lineage>
        <taxon>Eukaryota</taxon>
        <taxon>Metazoa</taxon>
        <taxon>Chordata</taxon>
        <taxon>Craniata</taxon>
        <taxon>Vertebrata</taxon>
        <taxon>Euteleostomi</taxon>
        <taxon>Actinopterygii</taxon>
        <taxon>Neopterygii</taxon>
        <taxon>Teleostei</taxon>
        <taxon>Ostariophysi</taxon>
        <taxon>Characiformes</taxon>
        <taxon>Characoidei</taxon>
        <taxon>Pygocentrus</taxon>
    </lineage>
</organism>
<dbReference type="Ensembl" id="ENSPNAT00000071083.1">
    <property type="protein sequence ID" value="ENSPNAP00000070120.1"/>
    <property type="gene ID" value="ENSPNAG00000021716.2"/>
</dbReference>
<protein>
    <recommendedName>
        <fullName evidence="2">Ig-like domain-containing protein</fullName>
    </recommendedName>
</protein>
<reference evidence="3" key="3">
    <citation type="submission" date="2025-09" db="UniProtKB">
        <authorList>
            <consortium name="Ensembl"/>
        </authorList>
    </citation>
    <scope>IDENTIFICATION</scope>
</reference>
<accession>A0AAR2L0S9</accession>
<dbReference type="Proteomes" id="UP001501920">
    <property type="component" value="Chromosome 8"/>
</dbReference>
<evidence type="ECO:0000256" key="1">
    <source>
        <dbReference type="ARBA" id="ARBA00023319"/>
    </source>
</evidence>
<reference evidence="3" key="2">
    <citation type="submission" date="2025-08" db="UniProtKB">
        <authorList>
            <consortium name="Ensembl"/>
        </authorList>
    </citation>
    <scope>IDENTIFICATION</scope>
</reference>
<dbReference type="InterPro" id="IPR003598">
    <property type="entry name" value="Ig_sub2"/>
</dbReference>
<keyword evidence="1" id="KW-0393">Immunoglobulin domain</keyword>
<dbReference type="GO" id="GO:0019815">
    <property type="term" value="C:B cell receptor complex"/>
    <property type="evidence" value="ECO:0007669"/>
    <property type="project" value="TreeGrafter"/>
</dbReference>
<dbReference type="SMART" id="SM00409">
    <property type="entry name" value="IG"/>
    <property type="match status" value="1"/>
</dbReference>